<dbReference type="SMART" id="SM00231">
    <property type="entry name" value="FA58C"/>
    <property type="match status" value="1"/>
</dbReference>
<dbReference type="Pfam" id="PF00754">
    <property type="entry name" value="F5_F8_type_C"/>
    <property type="match status" value="1"/>
</dbReference>
<evidence type="ECO:0000313" key="4">
    <source>
        <dbReference type="EMBL" id="WNG51989.1"/>
    </source>
</evidence>
<dbReference type="PROSITE" id="PS50022">
    <property type="entry name" value="FA58C_3"/>
    <property type="match status" value="1"/>
</dbReference>
<dbReference type="InterPro" id="IPR011041">
    <property type="entry name" value="Quinoprot_gluc/sorb_DH_b-prop"/>
</dbReference>
<dbReference type="InterPro" id="IPR012938">
    <property type="entry name" value="Glc/Sorbosone_DH"/>
</dbReference>
<dbReference type="SUPFAM" id="SSF50952">
    <property type="entry name" value="Soluble quinoprotein glucose dehydrogenase"/>
    <property type="match status" value="1"/>
</dbReference>
<gene>
    <name evidence="4" type="ORF">F0U60_53705</name>
</gene>
<dbReference type="SUPFAM" id="SSF49785">
    <property type="entry name" value="Galactose-binding domain-like"/>
    <property type="match status" value="1"/>
</dbReference>
<sequence>MKLPCRKRSFLCQPPHTWSSAMRRVSRSLLLLTGLAATPCAFAQSTPVNLALNQPVSVSSTENPAAFNAANATDGRLDTRWSSEFVSPSWITVDLGSEQSIGRVVLRWENAHATVYTINVSNDGVNWTTVYTNASGKGGTEDISFNPVSARFVSMYGTEKNTQYGYSLFEFEVYATGNGGNPTDPTDPTDPEQPGTPGTVPTVSYNARISGNQTEPAAPFDITDVATFNNPWGLDFLPDGRVVVTEKSDRMYIVTSAGAKTSIGGLPVSVGANGGGGQSGLHDVAASPNFAQDRTLWFSYVAKAADGNNHLTLATARLDESAGAANLSNLKIVWQEPSRYSMRGQPGARIAFAPNGQHVFLAVGDGDIPDANGNRGVSAQMPDTGLGKIIRLNLDGSTPSDNPEASAGGVRGQVWATGFRNPYGLAFDASGNLWETEMGPASGDEFNFIVKGGNYGWPLVSNGNHYNGDAYMPGQPYPRHDTAPQFVQPAAHWGWFSTTNSMSPSGLAFYNGNLFPQWKGSALLGSTSSIALYRVVIDPATNNVKGVERYGRSANGVYTGAVRALKVSPFDGSIWYVKGGSDGALRKLTPKS</sequence>
<protein>
    <recommendedName>
        <fullName evidence="3">F5/8 type C domain-containing protein</fullName>
    </recommendedName>
</protein>
<organism evidence="4 5">
    <name type="scientific">Archangium minus</name>
    <dbReference type="NCBI Taxonomy" id="83450"/>
    <lineage>
        <taxon>Bacteria</taxon>
        <taxon>Pseudomonadati</taxon>
        <taxon>Myxococcota</taxon>
        <taxon>Myxococcia</taxon>
        <taxon>Myxococcales</taxon>
        <taxon>Cystobacterineae</taxon>
        <taxon>Archangiaceae</taxon>
        <taxon>Archangium</taxon>
    </lineage>
</organism>
<keyword evidence="5" id="KW-1185">Reference proteome</keyword>
<evidence type="ECO:0000256" key="2">
    <source>
        <dbReference type="SAM" id="SignalP"/>
    </source>
</evidence>
<dbReference type="InterPro" id="IPR011042">
    <property type="entry name" value="6-blade_b-propeller_TolB-like"/>
</dbReference>
<keyword evidence="2" id="KW-0732">Signal</keyword>
<dbReference type="InterPro" id="IPR000421">
    <property type="entry name" value="FA58C"/>
</dbReference>
<dbReference type="Pfam" id="PF07995">
    <property type="entry name" value="GSDH"/>
    <property type="match status" value="1"/>
</dbReference>
<feature type="signal peptide" evidence="2">
    <location>
        <begin position="1"/>
        <end position="43"/>
    </location>
</feature>
<dbReference type="Proteomes" id="UP001611383">
    <property type="component" value="Chromosome"/>
</dbReference>
<proteinExistence type="predicted"/>
<feature type="compositionally biased region" description="Low complexity" evidence="1">
    <location>
        <begin position="181"/>
        <end position="199"/>
    </location>
</feature>
<name>A0ABY9X9H0_9BACT</name>
<reference evidence="4 5" key="1">
    <citation type="submission" date="2019-08" db="EMBL/GenBank/DDBJ databases">
        <title>Archangium and Cystobacter genomes.</title>
        <authorList>
            <person name="Chen I.-C.K."/>
            <person name="Wielgoss S."/>
        </authorList>
    </citation>
    <scope>NUCLEOTIDE SEQUENCE [LARGE SCALE GENOMIC DNA]</scope>
    <source>
        <strain evidence="4 5">Cbm 6</strain>
    </source>
</reference>
<dbReference type="EMBL" id="CP043494">
    <property type="protein sequence ID" value="WNG51989.1"/>
    <property type="molecule type" value="Genomic_DNA"/>
</dbReference>
<evidence type="ECO:0000256" key="1">
    <source>
        <dbReference type="SAM" id="MobiDB-lite"/>
    </source>
</evidence>
<dbReference type="Gene3D" id="2.60.120.260">
    <property type="entry name" value="Galactose-binding domain-like"/>
    <property type="match status" value="1"/>
</dbReference>
<dbReference type="PANTHER" id="PTHR19328">
    <property type="entry name" value="HEDGEHOG-INTERACTING PROTEIN"/>
    <property type="match status" value="1"/>
</dbReference>
<feature type="domain" description="F5/8 type C" evidence="3">
    <location>
        <begin position="36"/>
        <end position="176"/>
    </location>
</feature>
<accession>A0ABY9X9H0</accession>
<feature type="chain" id="PRO_5046095013" description="F5/8 type C domain-containing protein" evidence="2">
    <location>
        <begin position="44"/>
        <end position="592"/>
    </location>
</feature>
<feature type="region of interest" description="Disordered" evidence="1">
    <location>
        <begin position="177"/>
        <end position="200"/>
    </location>
</feature>
<dbReference type="Gene3D" id="2.120.10.30">
    <property type="entry name" value="TolB, C-terminal domain"/>
    <property type="match status" value="1"/>
</dbReference>
<dbReference type="PANTHER" id="PTHR19328:SF75">
    <property type="entry name" value="ALDOSE SUGAR DEHYDROGENASE YLII"/>
    <property type="match status" value="1"/>
</dbReference>
<dbReference type="InterPro" id="IPR008979">
    <property type="entry name" value="Galactose-bd-like_sf"/>
</dbReference>
<evidence type="ECO:0000259" key="3">
    <source>
        <dbReference type="PROSITE" id="PS50022"/>
    </source>
</evidence>
<evidence type="ECO:0000313" key="5">
    <source>
        <dbReference type="Proteomes" id="UP001611383"/>
    </source>
</evidence>